<accession>A0A7J0E308</accession>
<sequence>MHECLYGWLSSIDVGARRSSFVAGAGACVGSSSIGVGARRSSFIIGVGASVDVGARSSFVGVGARTSSSIVGVGVGVGSSSTGVGARTLSFVVGPDTGVGPISSIVQIKIPGLPLGVGARRSSFGVGAIDRVGLSFTSVGARTSSSIVGVGTGIRSPCIVVVGAVKECPHMLTVTNMVRAMTFKPTSKATTAKPFVKAILINFHNNFTTGGAQGNGILGPNLQCNSNIFVSMFESASVSLWVKPWFVNMSMQARIQRMGTKTPLIVSLCL</sequence>
<comment type="caution">
    <text evidence="1">The sequence shown here is derived from an EMBL/GenBank/DDBJ whole genome shotgun (WGS) entry which is preliminary data.</text>
</comment>
<reference evidence="1 2" key="1">
    <citation type="submission" date="2019-07" db="EMBL/GenBank/DDBJ databases">
        <title>De Novo Assembly of kiwifruit Actinidia rufa.</title>
        <authorList>
            <person name="Sugita-Konishi S."/>
            <person name="Sato K."/>
            <person name="Mori E."/>
            <person name="Abe Y."/>
            <person name="Kisaki G."/>
            <person name="Hamano K."/>
            <person name="Suezawa K."/>
            <person name="Otani M."/>
            <person name="Fukuda T."/>
            <person name="Manabe T."/>
            <person name="Gomi K."/>
            <person name="Tabuchi M."/>
            <person name="Akimitsu K."/>
            <person name="Kataoka I."/>
        </authorList>
    </citation>
    <scope>NUCLEOTIDE SEQUENCE [LARGE SCALE GENOMIC DNA]</scope>
    <source>
        <strain evidence="2">cv. Fuchu</strain>
    </source>
</reference>
<evidence type="ECO:0000313" key="2">
    <source>
        <dbReference type="Proteomes" id="UP000585474"/>
    </source>
</evidence>
<evidence type="ECO:0000313" key="1">
    <source>
        <dbReference type="EMBL" id="GFY80808.1"/>
    </source>
</evidence>
<proteinExistence type="predicted"/>
<organism evidence="1 2">
    <name type="scientific">Actinidia rufa</name>
    <dbReference type="NCBI Taxonomy" id="165716"/>
    <lineage>
        <taxon>Eukaryota</taxon>
        <taxon>Viridiplantae</taxon>
        <taxon>Streptophyta</taxon>
        <taxon>Embryophyta</taxon>
        <taxon>Tracheophyta</taxon>
        <taxon>Spermatophyta</taxon>
        <taxon>Magnoliopsida</taxon>
        <taxon>eudicotyledons</taxon>
        <taxon>Gunneridae</taxon>
        <taxon>Pentapetalae</taxon>
        <taxon>asterids</taxon>
        <taxon>Ericales</taxon>
        <taxon>Actinidiaceae</taxon>
        <taxon>Actinidia</taxon>
    </lineage>
</organism>
<dbReference type="AlphaFoldDB" id="A0A7J0E308"/>
<dbReference type="Proteomes" id="UP000585474">
    <property type="component" value="Unassembled WGS sequence"/>
</dbReference>
<dbReference type="EMBL" id="BJWL01000001">
    <property type="protein sequence ID" value="GFY80808.1"/>
    <property type="molecule type" value="Genomic_DNA"/>
</dbReference>
<keyword evidence="2" id="KW-1185">Reference proteome</keyword>
<gene>
    <name evidence="1" type="ORF">Acr_01g0006170</name>
</gene>
<protein>
    <submittedName>
        <fullName evidence="1">Uncharacterized protein</fullName>
    </submittedName>
</protein>
<name>A0A7J0E308_9ERIC</name>